<feature type="chain" id="PRO_5028968773" evidence="2">
    <location>
        <begin position="37"/>
        <end position="574"/>
    </location>
</feature>
<sequence length="574" mass="60683">MPRTPVTSVCRTSWKSRGFCCIVFCRFTLESSPARAAPTRCDLWAVQAAHSPLPGAETPALQGRPVLCTVLSVGPCNVPGAHRNHQARPVSRPVRPTARTGEDPVAEAAFGVQLRQSRQAAALSLRQLATRVGYDHSYLSQVERGQRPGSAHLARLCDRELNTGSTLTAAHQQTNPLPQTQLAGQSQPLPQAQLIAQHQPVPQVQRAAVAVGVDLLEAVRHGLVESFGQSHAEEEWNAVAADLAAAFGTTPPSDLLPELAAQLQLLPADASATHAVPAAELGVLVALTLTGLGQSRAAGRWWSTSRTSADRSSQQLVMSLVRGSQAISGLTERKPLGELLALADEAVALARAGSFSLPDWSVDSGRTGVHTGASGNGEGRVLGGRVLGGRVLGGRGGCLARGHAGRALVLARQSLAAAAWSAVQDLLAVTDELPAEGDGGVFEWSAWKVHGVEGRVCAELRYPAAGYVVLERALELCPTERLTERAELELCLAHCLMVDGEVATGLALAMRVLVELPDQWHTQYLYDAGGRVLSAVPGKDLGRPAVRDYRELLGRRPYLTRTVGSGSSSAWAQG</sequence>
<protein>
    <submittedName>
        <fullName evidence="4">Helix-turn-helix domain-containing protein</fullName>
    </submittedName>
</protein>
<dbReference type="SMART" id="SM00530">
    <property type="entry name" value="HTH_XRE"/>
    <property type="match status" value="1"/>
</dbReference>
<keyword evidence="2" id="KW-0732">Signal</keyword>
<dbReference type="Proteomes" id="UP000515563">
    <property type="component" value="Chromosome"/>
</dbReference>
<dbReference type="SUPFAM" id="SSF47413">
    <property type="entry name" value="lambda repressor-like DNA-binding domains"/>
    <property type="match status" value="1"/>
</dbReference>
<evidence type="ECO:0000256" key="1">
    <source>
        <dbReference type="SAM" id="MobiDB-lite"/>
    </source>
</evidence>
<feature type="signal peptide" evidence="2">
    <location>
        <begin position="1"/>
        <end position="36"/>
    </location>
</feature>
<feature type="region of interest" description="Disordered" evidence="1">
    <location>
        <begin position="82"/>
        <end position="102"/>
    </location>
</feature>
<name>A0A7G6WVP7_9ACTN</name>
<proteinExistence type="predicted"/>
<dbReference type="CDD" id="cd00093">
    <property type="entry name" value="HTH_XRE"/>
    <property type="match status" value="1"/>
</dbReference>
<dbReference type="EMBL" id="CP043661">
    <property type="protein sequence ID" value="QNE18062.1"/>
    <property type="molecule type" value="Genomic_DNA"/>
</dbReference>
<accession>A0A7G6WVP7</accession>
<dbReference type="PROSITE" id="PS50943">
    <property type="entry name" value="HTH_CROC1"/>
    <property type="match status" value="1"/>
</dbReference>
<keyword evidence="5" id="KW-1185">Reference proteome</keyword>
<dbReference type="Gene3D" id="1.10.260.40">
    <property type="entry name" value="lambda repressor-like DNA-binding domains"/>
    <property type="match status" value="1"/>
</dbReference>
<reference evidence="5" key="1">
    <citation type="submission" date="2019-09" db="EMBL/GenBank/DDBJ databases">
        <title>Antimicrobial potential of Antarctic Bacteria.</title>
        <authorList>
            <person name="Benaud N."/>
            <person name="Edwards R.J."/>
            <person name="Ferrari B.C."/>
        </authorList>
    </citation>
    <scope>NUCLEOTIDE SEQUENCE [LARGE SCALE GENOMIC DNA]</scope>
    <source>
        <strain evidence="5">SPB151</strain>
    </source>
</reference>
<evidence type="ECO:0000259" key="3">
    <source>
        <dbReference type="PROSITE" id="PS50943"/>
    </source>
</evidence>
<evidence type="ECO:0000256" key="2">
    <source>
        <dbReference type="SAM" id="SignalP"/>
    </source>
</evidence>
<reference evidence="4 5" key="2">
    <citation type="journal article" date="2020" name="Microbiol. Resour. Announc.">
        <title>Antarctic desert soil bacteria exhibit high novel natural product potential, evaluated through long-read genome sequencing and comparative genomics.</title>
        <authorList>
            <person name="Benaud N."/>
            <person name="Edwards R.J."/>
            <person name="Amos T.G."/>
            <person name="D'Agostino P.M."/>
            <person name="Gutierrez-Chavez C."/>
            <person name="Montgomery K."/>
            <person name="Nicetic I."/>
            <person name="Ferrari B.C."/>
        </authorList>
    </citation>
    <scope>NUCLEOTIDE SEQUENCE [LARGE SCALE GENOMIC DNA]</scope>
    <source>
        <strain evidence="4 5">SPB151</strain>
    </source>
</reference>
<organism evidence="4 5">
    <name type="scientific">Kribbella qitaiheensis</name>
    <dbReference type="NCBI Taxonomy" id="1544730"/>
    <lineage>
        <taxon>Bacteria</taxon>
        <taxon>Bacillati</taxon>
        <taxon>Actinomycetota</taxon>
        <taxon>Actinomycetes</taxon>
        <taxon>Propionibacteriales</taxon>
        <taxon>Kribbellaceae</taxon>
        <taxon>Kribbella</taxon>
    </lineage>
</organism>
<dbReference type="GO" id="GO:0003677">
    <property type="term" value="F:DNA binding"/>
    <property type="evidence" value="ECO:0007669"/>
    <property type="project" value="InterPro"/>
</dbReference>
<dbReference type="KEGG" id="kqi:F1D05_09380"/>
<gene>
    <name evidence="4" type="ORF">F1D05_09380</name>
</gene>
<feature type="domain" description="HTH cro/C1-type" evidence="3">
    <location>
        <begin position="114"/>
        <end position="158"/>
    </location>
</feature>
<evidence type="ECO:0000313" key="4">
    <source>
        <dbReference type="EMBL" id="QNE18062.1"/>
    </source>
</evidence>
<dbReference type="InterPro" id="IPR001387">
    <property type="entry name" value="Cro/C1-type_HTH"/>
</dbReference>
<evidence type="ECO:0000313" key="5">
    <source>
        <dbReference type="Proteomes" id="UP000515563"/>
    </source>
</evidence>
<dbReference type="InterPro" id="IPR010982">
    <property type="entry name" value="Lambda_DNA-bd_dom_sf"/>
</dbReference>
<dbReference type="Pfam" id="PF13560">
    <property type="entry name" value="HTH_31"/>
    <property type="match status" value="1"/>
</dbReference>
<dbReference type="AlphaFoldDB" id="A0A7G6WVP7"/>